<evidence type="ECO:0000313" key="2">
    <source>
        <dbReference type="Proteomes" id="UP001367508"/>
    </source>
</evidence>
<proteinExistence type="predicted"/>
<accession>A0AAN9KAX8</accession>
<comment type="caution">
    <text evidence="1">The sequence shown here is derived from an EMBL/GenBank/DDBJ whole genome shotgun (WGS) entry which is preliminary data.</text>
</comment>
<protein>
    <submittedName>
        <fullName evidence="1">Uncharacterized protein</fullName>
    </submittedName>
</protein>
<organism evidence="1 2">
    <name type="scientific">Canavalia gladiata</name>
    <name type="common">Sword bean</name>
    <name type="synonym">Dolichos gladiatus</name>
    <dbReference type="NCBI Taxonomy" id="3824"/>
    <lineage>
        <taxon>Eukaryota</taxon>
        <taxon>Viridiplantae</taxon>
        <taxon>Streptophyta</taxon>
        <taxon>Embryophyta</taxon>
        <taxon>Tracheophyta</taxon>
        <taxon>Spermatophyta</taxon>
        <taxon>Magnoliopsida</taxon>
        <taxon>eudicotyledons</taxon>
        <taxon>Gunneridae</taxon>
        <taxon>Pentapetalae</taxon>
        <taxon>rosids</taxon>
        <taxon>fabids</taxon>
        <taxon>Fabales</taxon>
        <taxon>Fabaceae</taxon>
        <taxon>Papilionoideae</taxon>
        <taxon>50 kb inversion clade</taxon>
        <taxon>NPAAA clade</taxon>
        <taxon>indigoferoid/millettioid clade</taxon>
        <taxon>Phaseoleae</taxon>
        <taxon>Canavalia</taxon>
    </lineage>
</organism>
<evidence type="ECO:0000313" key="1">
    <source>
        <dbReference type="EMBL" id="KAK7314145.1"/>
    </source>
</evidence>
<dbReference type="EMBL" id="JAYMYQ010000009">
    <property type="protein sequence ID" value="KAK7314145.1"/>
    <property type="molecule type" value="Genomic_DNA"/>
</dbReference>
<dbReference type="Proteomes" id="UP001367508">
    <property type="component" value="Unassembled WGS sequence"/>
</dbReference>
<name>A0AAN9KAX8_CANGL</name>
<sequence length="77" mass="9361">MKWKFGLTLHRKMVMTIQSLRLLSSCSRLMHYLIQKNGREEWDLDEVKRNRRGEISLKENVLRGIRDTWLSWQLFPS</sequence>
<reference evidence="1 2" key="1">
    <citation type="submission" date="2024-01" db="EMBL/GenBank/DDBJ databases">
        <title>The genomes of 5 underutilized Papilionoideae crops provide insights into root nodulation and disease resistanc.</title>
        <authorList>
            <person name="Jiang F."/>
        </authorList>
    </citation>
    <scope>NUCLEOTIDE SEQUENCE [LARGE SCALE GENOMIC DNA]</scope>
    <source>
        <strain evidence="1">LVBAO_FW01</strain>
        <tissue evidence="1">Leaves</tissue>
    </source>
</reference>
<dbReference type="AlphaFoldDB" id="A0AAN9KAX8"/>
<keyword evidence="2" id="KW-1185">Reference proteome</keyword>
<gene>
    <name evidence="1" type="ORF">VNO77_39357</name>
</gene>